<organism evidence="1 2">
    <name type="scientific">Sphingomonas japonica</name>
    <dbReference type="NCBI Taxonomy" id="511662"/>
    <lineage>
        <taxon>Bacteria</taxon>
        <taxon>Pseudomonadati</taxon>
        <taxon>Pseudomonadota</taxon>
        <taxon>Alphaproteobacteria</taxon>
        <taxon>Sphingomonadales</taxon>
        <taxon>Sphingomonadaceae</taxon>
        <taxon>Sphingomonas</taxon>
    </lineage>
</organism>
<proteinExistence type="predicted"/>
<dbReference type="Proteomes" id="UP000788153">
    <property type="component" value="Unassembled WGS sequence"/>
</dbReference>
<evidence type="ECO:0000313" key="2">
    <source>
        <dbReference type="Proteomes" id="UP000788153"/>
    </source>
</evidence>
<keyword evidence="2" id="KW-1185">Reference proteome</keyword>
<name>A0ABX0U2Q2_9SPHN</name>
<evidence type="ECO:0000313" key="1">
    <source>
        <dbReference type="EMBL" id="NIJ24774.1"/>
    </source>
</evidence>
<accession>A0ABX0U2Q2</accession>
<gene>
    <name evidence="1" type="ORF">FHT01_002316</name>
</gene>
<comment type="caution">
    <text evidence="1">The sequence shown here is derived from an EMBL/GenBank/DDBJ whole genome shotgun (WGS) entry which is preliminary data.</text>
</comment>
<reference evidence="1 2" key="1">
    <citation type="submission" date="2020-03" db="EMBL/GenBank/DDBJ databases">
        <title>Genomic Encyclopedia of Type Strains, Phase IV (KMG-IV): sequencing the most valuable type-strain genomes for metagenomic binning, comparative biology and taxonomic classification.</title>
        <authorList>
            <person name="Goeker M."/>
        </authorList>
    </citation>
    <scope>NUCLEOTIDE SEQUENCE [LARGE SCALE GENOMIC DNA]</scope>
    <source>
        <strain evidence="1 2">DSM 22753</strain>
    </source>
</reference>
<dbReference type="EMBL" id="JAASQP010000001">
    <property type="protein sequence ID" value="NIJ24774.1"/>
    <property type="molecule type" value="Genomic_DNA"/>
</dbReference>
<protein>
    <submittedName>
        <fullName evidence="1">Membrane protein</fullName>
    </submittedName>
</protein>
<dbReference type="RefSeq" id="WP_140047158.1">
    <property type="nucleotide sequence ID" value="NZ_VDYR01000001.1"/>
</dbReference>
<sequence>MIAALSMMLFAFAGLFALTVIVATLRPEADRIVRLLRHGPMIGAVEMAAIRTVPGRRITLRQAGPSSLAGPRIWREAA</sequence>